<evidence type="ECO:0000313" key="4">
    <source>
        <dbReference type="Proteomes" id="UP000254101"/>
    </source>
</evidence>
<evidence type="ECO:0000259" key="2">
    <source>
        <dbReference type="Pfam" id="PF07484"/>
    </source>
</evidence>
<evidence type="ECO:0000256" key="1">
    <source>
        <dbReference type="SAM" id="SignalP"/>
    </source>
</evidence>
<sequence>MCRGEGSRNSRIRGGGSRMKKTLPVVVSSLAMAAAMAPAPAFAGPEEYLGQVQMVGFDFCPRWTMSAEGQILPISGNEALFSLYGTNFGGNGTSTFALPDLRGRIPIGLMNGNPEPGAMGGAETVGLTLNNLPPHNHDPRMAVAAVPADNPNPINNSLAEAAYNGYAAQAPGMDRMHQGTIVSQTVGQGIPFSNMQPFLAVRFCVTTAGVFPSRN</sequence>
<reference evidence="3 4" key="1">
    <citation type="submission" date="2018-07" db="EMBL/GenBank/DDBJ databases">
        <title>Erythrobacter nanhaiensis sp. nov., a novel member of the genus Erythrobacter isolated from the South China Sea.</title>
        <authorList>
            <person name="Chen X."/>
            <person name="Liu J."/>
        </authorList>
    </citation>
    <scope>NUCLEOTIDE SEQUENCE [LARGE SCALE GENOMIC DNA]</scope>
    <source>
        <strain evidence="3 4">S-5</strain>
    </source>
</reference>
<dbReference type="InterPro" id="IPR011083">
    <property type="entry name" value="Phage_tail_collar_dom"/>
</dbReference>
<keyword evidence="1" id="KW-0732">Signal</keyword>
<gene>
    <name evidence="3" type="ORF">DL238_14190</name>
</gene>
<dbReference type="OrthoDB" id="9810174at2"/>
<feature type="signal peptide" evidence="1">
    <location>
        <begin position="1"/>
        <end position="43"/>
    </location>
</feature>
<organism evidence="3 4">
    <name type="scientific">Alteriqipengyuania lutimaris</name>
    <dbReference type="NCBI Taxonomy" id="1538146"/>
    <lineage>
        <taxon>Bacteria</taxon>
        <taxon>Pseudomonadati</taxon>
        <taxon>Pseudomonadota</taxon>
        <taxon>Alphaproteobacteria</taxon>
        <taxon>Sphingomonadales</taxon>
        <taxon>Erythrobacteraceae</taxon>
        <taxon>Alteriqipengyuania</taxon>
    </lineage>
</organism>
<keyword evidence="4" id="KW-1185">Reference proteome</keyword>
<dbReference type="Gene3D" id="3.90.1340.10">
    <property type="entry name" value="Phage tail collar domain"/>
    <property type="match status" value="1"/>
</dbReference>
<dbReference type="AlphaFoldDB" id="A0A395LK42"/>
<proteinExistence type="predicted"/>
<dbReference type="EMBL" id="QRBB01000002">
    <property type="protein sequence ID" value="RDS75834.1"/>
    <property type="molecule type" value="Genomic_DNA"/>
</dbReference>
<feature type="chain" id="PRO_5017235638" description="Phage tail collar domain-containing protein" evidence="1">
    <location>
        <begin position="44"/>
        <end position="215"/>
    </location>
</feature>
<dbReference type="Proteomes" id="UP000254101">
    <property type="component" value="Unassembled WGS sequence"/>
</dbReference>
<feature type="domain" description="Phage tail collar" evidence="2">
    <location>
        <begin position="50"/>
        <end position="106"/>
    </location>
</feature>
<name>A0A395LK42_9SPHN</name>
<accession>A0A395LK42</accession>
<dbReference type="SUPFAM" id="SSF88874">
    <property type="entry name" value="Receptor-binding domain of short tail fibre protein gp12"/>
    <property type="match status" value="1"/>
</dbReference>
<evidence type="ECO:0000313" key="3">
    <source>
        <dbReference type="EMBL" id="RDS75834.1"/>
    </source>
</evidence>
<dbReference type="InterPro" id="IPR037053">
    <property type="entry name" value="Phage_tail_collar_dom_sf"/>
</dbReference>
<dbReference type="Pfam" id="PF07484">
    <property type="entry name" value="Collar"/>
    <property type="match status" value="1"/>
</dbReference>
<comment type="caution">
    <text evidence="3">The sequence shown here is derived from an EMBL/GenBank/DDBJ whole genome shotgun (WGS) entry which is preliminary data.</text>
</comment>
<protein>
    <recommendedName>
        <fullName evidence="2">Phage tail collar domain-containing protein</fullName>
    </recommendedName>
</protein>